<evidence type="ECO:0000313" key="9">
    <source>
        <dbReference type="Proteomes" id="UP000051861"/>
    </source>
</evidence>
<evidence type="ECO:0000256" key="5">
    <source>
        <dbReference type="ARBA" id="ARBA00023136"/>
    </source>
</evidence>
<keyword evidence="8" id="KW-0132">Cell division</keyword>
<dbReference type="EMBL" id="LIZX01000087">
    <property type="protein sequence ID" value="KPJ66214.1"/>
    <property type="molecule type" value="Genomic_DNA"/>
</dbReference>
<accession>A0A0S7XUW3</accession>
<dbReference type="GO" id="GO:0022857">
    <property type="term" value="F:transmembrane transporter activity"/>
    <property type="evidence" value="ECO:0007669"/>
    <property type="project" value="TreeGrafter"/>
</dbReference>
<evidence type="ECO:0000256" key="6">
    <source>
        <dbReference type="SAM" id="Phobius"/>
    </source>
</evidence>
<feature type="domain" description="ABC3 transporter permease C-terminal" evidence="7">
    <location>
        <begin position="2"/>
        <end position="103"/>
    </location>
</feature>
<evidence type="ECO:0000256" key="3">
    <source>
        <dbReference type="ARBA" id="ARBA00022692"/>
    </source>
</evidence>
<dbReference type="AlphaFoldDB" id="A0A0S7XUW3"/>
<feature type="transmembrane region" description="Helical" evidence="6">
    <location>
        <begin position="74"/>
        <end position="93"/>
    </location>
</feature>
<dbReference type="InterPro" id="IPR050250">
    <property type="entry name" value="Macrolide_Exporter_MacB"/>
</dbReference>
<keyword evidence="8" id="KW-0131">Cell cycle</keyword>
<gene>
    <name evidence="8" type="ORF">AMJ44_08735</name>
</gene>
<feature type="non-terminal residue" evidence="8">
    <location>
        <position position="1"/>
    </location>
</feature>
<comment type="subcellular location">
    <subcellularLocation>
        <location evidence="1">Cell membrane</location>
        <topology evidence="1">Multi-pass membrane protein</topology>
    </subcellularLocation>
</comment>
<evidence type="ECO:0000256" key="4">
    <source>
        <dbReference type="ARBA" id="ARBA00022989"/>
    </source>
</evidence>
<dbReference type="PANTHER" id="PTHR30572">
    <property type="entry name" value="MEMBRANE COMPONENT OF TRANSPORTER-RELATED"/>
    <property type="match status" value="1"/>
</dbReference>
<organism evidence="8 9">
    <name type="scientific">candidate division WOR-1 bacterium DG_54_3</name>
    <dbReference type="NCBI Taxonomy" id="1703775"/>
    <lineage>
        <taxon>Bacteria</taxon>
        <taxon>Bacillati</taxon>
        <taxon>Saganbacteria</taxon>
    </lineage>
</organism>
<comment type="caution">
    <text evidence="8">The sequence shown here is derived from an EMBL/GenBank/DDBJ whole genome shotgun (WGS) entry which is preliminary data.</text>
</comment>
<dbReference type="GO" id="GO:0051301">
    <property type="term" value="P:cell division"/>
    <property type="evidence" value="ECO:0007669"/>
    <property type="project" value="UniProtKB-KW"/>
</dbReference>
<dbReference type="InterPro" id="IPR003838">
    <property type="entry name" value="ABC3_permease_C"/>
</dbReference>
<evidence type="ECO:0000259" key="7">
    <source>
        <dbReference type="Pfam" id="PF02687"/>
    </source>
</evidence>
<protein>
    <submittedName>
        <fullName evidence="8">Cell division protein FtsX</fullName>
    </submittedName>
</protein>
<keyword evidence="3 6" id="KW-0812">Transmembrane</keyword>
<keyword evidence="2" id="KW-1003">Cell membrane</keyword>
<reference evidence="8 9" key="1">
    <citation type="journal article" date="2015" name="Microbiome">
        <title>Genomic resolution of linkages in carbon, nitrogen, and sulfur cycling among widespread estuary sediment bacteria.</title>
        <authorList>
            <person name="Baker B.J."/>
            <person name="Lazar C.S."/>
            <person name="Teske A.P."/>
            <person name="Dick G.J."/>
        </authorList>
    </citation>
    <scope>NUCLEOTIDE SEQUENCE [LARGE SCALE GENOMIC DNA]</scope>
    <source>
        <strain evidence="8">DG_54_3</strain>
    </source>
</reference>
<feature type="transmembrane region" description="Helical" evidence="6">
    <location>
        <begin position="40"/>
        <end position="62"/>
    </location>
</feature>
<dbReference type="Proteomes" id="UP000051861">
    <property type="component" value="Unassembled WGS sequence"/>
</dbReference>
<evidence type="ECO:0000313" key="8">
    <source>
        <dbReference type="EMBL" id="KPJ66214.1"/>
    </source>
</evidence>
<sequence>LGVFGLTSITISRRTKEIGIRKVHGASDFSVLMLLSRESVGWVLMANLIAWPAAVFAMNKWLQNFAYKIRLSPIIFLMAALFMLLVVLLTTWIQTWQAARANPVDSLRYE</sequence>
<keyword evidence="4 6" id="KW-1133">Transmembrane helix</keyword>
<proteinExistence type="predicted"/>
<evidence type="ECO:0000256" key="1">
    <source>
        <dbReference type="ARBA" id="ARBA00004651"/>
    </source>
</evidence>
<evidence type="ECO:0000256" key="2">
    <source>
        <dbReference type="ARBA" id="ARBA00022475"/>
    </source>
</evidence>
<dbReference type="GO" id="GO:0005886">
    <property type="term" value="C:plasma membrane"/>
    <property type="evidence" value="ECO:0007669"/>
    <property type="project" value="UniProtKB-SubCell"/>
</dbReference>
<name>A0A0S7XUW3_UNCSA</name>
<dbReference type="Pfam" id="PF02687">
    <property type="entry name" value="FtsX"/>
    <property type="match status" value="1"/>
</dbReference>
<dbReference type="PANTHER" id="PTHR30572:SF18">
    <property type="entry name" value="ABC-TYPE MACROLIDE FAMILY EXPORT SYSTEM PERMEASE COMPONENT 2"/>
    <property type="match status" value="1"/>
</dbReference>
<keyword evidence="5 6" id="KW-0472">Membrane</keyword>